<comment type="caution">
    <text evidence="2">The sequence shown here is derived from an EMBL/GenBank/DDBJ whole genome shotgun (WGS) entry which is preliminary data.</text>
</comment>
<evidence type="ECO:0008006" key="4">
    <source>
        <dbReference type="Google" id="ProtNLM"/>
    </source>
</evidence>
<dbReference type="AlphaFoldDB" id="A0AAD7FFJ5"/>
<accession>A0AAD7FFJ5</accession>
<evidence type="ECO:0000256" key="1">
    <source>
        <dbReference type="SAM" id="Coils"/>
    </source>
</evidence>
<dbReference type="Proteomes" id="UP001221142">
    <property type="component" value="Unassembled WGS sequence"/>
</dbReference>
<protein>
    <recommendedName>
        <fullName evidence="4">F-box domain-containing protein</fullName>
    </recommendedName>
</protein>
<evidence type="ECO:0000313" key="2">
    <source>
        <dbReference type="EMBL" id="KAJ7617294.1"/>
    </source>
</evidence>
<dbReference type="EMBL" id="JARKIF010000021">
    <property type="protein sequence ID" value="KAJ7617294.1"/>
    <property type="molecule type" value="Genomic_DNA"/>
</dbReference>
<gene>
    <name evidence="2" type="ORF">FB45DRAFT_1007857</name>
</gene>
<organism evidence="2 3">
    <name type="scientific">Roridomyces roridus</name>
    <dbReference type="NCBI Taxonomy" id="1738132"/>
    <lineage>
        <taxon>Eukaryota</taxon>
        <taxon>Fungi</taxon>
        <taxon>Dikarya</taxon>
        <taxon>Basidiomycota</taxon>
        <taxon>Agaricomycotina</taxon>
        <taxon>Agaricomycetes</taxon>
        <taxon>Agaricomycetidae</taxon>
        <taxon>Agaricales</taxon>
        <taxon>Marasmiineae</taxon>
        <taxon>Mycenaceae</taxon>
        <taxon>Roridomyces</taxon>
    </lineage>
</organism>
<dbReference type="InterPro" id="IPR032675">
    <property type="entry name" value="LRR_dom_sf"/>
</dbReference>
<keyword evidence="3" id="KW-1185">Reference proteome</keyword>
<feature type="coiled-coil region" evidence="1">
    <location>
        <begin position="49"/>
        <end position="83"/>
    </location>
</feature>
<dbReference type="Gene3D" id="1.20.1280.50">
    <property type="match status" value="1"/>
</dbReference>
<dbReference type="PANTHER" id="PTHR38926:SF5">
    <property type="entry name" value="F-BOX AND LEUCINE-RICH REPEAT PROTEIN 6"/>
    <property type="match status" value="1"/>
</dbReference>
<evidence type="ECO:0000313" key="3">
    <source>
        <dbReference type="Proteomes" id="UP001221142"/>
    </source>
</evidence>
<keyword evidence="1" id="KW-0175">Coiled coil</keyword>
<dbReference type="PANTHER" id="PTHR38926">
    <property type="entry name" value="F-BOX DOMAIN CONTAINING PROTEIN, EXPRESSED"/>
    <property type="match status" value="1"/>
</dbReference>
<name>A0AAD7FFJ5_9AGAR</name>
<proteinExistence type="predicted"/>
<dbReference type="SUPFAM" id="SSF52047">
    <property type="entry name" value="RNI-like"/>
    <property type="match status" value="1"/>
</dbReference>
<dbReference type="Gene3D" id="3.80.10.10">
    <property type="entry name" value="Ribonuclease Inhibitor"/>
    <property type="match status" value="1"/>
</dbReference>
<sequence>MPRRTRLDGQSSSLPPATSIKLRRSRRRQRFPEITRSTRSTISALSTNFARCDEELARHRTELARLQAQIQLLTTERQTLQNHYDDCRALLAPIRRLPSEVLGSIFHLCRYSDENEENPSGLSLGHRILVQKPLHSISRVCIHWRRIVIGTPTYWTTIDICNGLTIKTPRDLKLLTVALERSRSSPLEVTIYNDELALRLLVEFSERWKIADVHFGAIDCSVFLRLASRLPLLEKLWIRAFPILLPPGRALDDFIEAAPRLRNLTIAAPLMPTWNKPLLRQLCSLALTSVYPAYITRCVVLMSELSPVAQLALYLEDKMTAFIRLVSALTLPGLTTLTLRAKYANIPWPHAEFHALAARSRFHDRLLALDLRGTHISQSELLECLGALPCLERLNIGDRADGIEPYYAITDELLQSLTVTDIDDSSSQCPAPRLLCLRLFTLGKFDDEVYITFLRSRMHHLALVNPGQLFECGIEWLMDAQRDLAEAAVEQIDELRKSGRLKFSLIAGEDEWEDYWNLREGDFDPDWEAQ</sequence>
<reference evidence="2" key="1">
    <citation type="submission" date="2023-03" db="EMBL/GenBank/DDBJ databases">
        <title>Massive genome expansion in bonnet fungi (Mycena s.s.) driven by repeated elements and novel gene families across ecological guilds.</title>
        <authorList>
            <consortium name="Lawrence Berkeley National Laboratory"/>
            <person name="Harder C.B."/>
            <person name="Miyauchi S."/>
            <person name="Viragh M."/>
            <person name="Kuo A."/>
            <person name="Thoen E."/>
            <person name="Andreopoulos B."/>
            <person name="Lu D."/>
            <person name="Skrede I."/>
            <person name="Drula E."/>
            <person name="Henrissat B."/>
            <person name="Morin E."/>
            <person name="Kohler A."/>
            <person name="Barry K."/>
            <person name="LaButti K."/>
            <person name="Morin E."/>
            <person name="Salamov A."/>
            <person name="Lipzen A."/>
            <person name="Mereny Z."/>
            <person name="Hegedus B."/>
            <person name="Baldrian P."/>
            <person name="Stursova M."/>
            <person name="Weitz H."/>
            <person name="Taylor A."/>
            <person name="Grigoriev I.V."/>
            <person name="Nagy L.G."/>
            <person name="Martin F."/>
            <person name="Kauserud H."/>
        </authorList>
    </citation>
    <scope>NUCLEOTIDE SEQUENCE</scope>
    <source>
        <strain evidence="2">9284</strain>
    </source>
</reference>